<evidence type="ECO:0000259" key="1">
    <source>
        <dbReference type="Pfam" id="PF12728"/>
    </source>
</evidence>
<protein>
    <submittedName>
        <fullName evidence="2">Helix-turn-helix domain-containing protein</fullName>
    </submittedName>
</protein>
<accession>A0ABV9L1E9</accession>
<organism evidence="2 3">
    <name type="scientific">Dysgonomonas termitidis</name>
    <dbReference type="NCBI Taxonomy" id="1516126"/>
    <lineage>
        <taxon>Bacteria</taxon>
        <taxon>Pseudomonadati</taxon>
        <taxon>Bacteroidota</taxon>
        <taxon>Bacteroidia</taxon>
        <taxon>Bacteroidales</taxon>
        <taxon>Dysgonomonadaceae</taxon>
        <taxon>Dysgonomonas</taxon>
    </lineage>
</organism>
<gene>
    <name evidence="2" type="ORF">ACFO6W_21395</name>
</gene>
<sequence length="58" mass="7016">MVAGKYLTFEETKEYMELQKDAIYNLIEKGYIISFVDKNRRRLFDKNSIDEYFKSLIP</sequence>
<reference evidence="3" key="1">
    <citation type="journal article" date="2019" name="Int. J. Syst. Evol. Microbiol.">
        <title>The Global Catalogue of Microorganisms (GCM) 10K type strain sequencing project: providing services to taxonomists for standard genome sequencing and annotation.</title>
        <authorList>
            <consortium name="The Broad Institute Genomics Platform"/>
            <consortium name="The Broad Institute Genome Sequencing Center for Infectious Disease"/>
            <person name="Wu L."/>
            <person name="Ma J."/>
        </authorList>
    </citation>
    <scope>NUCLEOTIDE SEQUENCE [LARGE SCALE GENOMIC DNA]</scope>
    <source>
        <strain evidence="3">CCUG 66188</strain>
    </source>
</reference>
<dbReference type="InterPro" id="IPR041657">
    <property type="entry name" value="HTH_17"/>
</dbReference>
<dbReference type="Proteomes" id="UP001596023">
    <property type="component" value="Unassembled WGS sequence"/>
</dbReference>
<dbReference type="EMBL" id="JBHSGN010000128">
    <property type="protein sequence ID" value="MFC4676245.1"/>
    <property type="molecule type" value="Genomic_DNA"/>
</dbReference>
<proteinExistence type="predicted"/>
<evidence type="ECO:0000313" key="2">
    <source>
        <dbReference type="EMBL" id="MFC4676245.1"/>
    </source>
</evidence>
<dbReference type="Pfam" id="PF12728">
    <property type="entry name" value="HTH_17"/>
    <property type="match status" value="1"/>
</dbReference>
<feature type="domain" description="Helix-turn-helix" evidence="1">
    <location>
        <begin position="6"/>
        <end position="55"/>
    </location>
</feature>
<name>A0ABV9L1E9_9BACT</name>
<comment type="caution">
    <text evidence="2">The sequence shown here is derived from an EMBL/GenBank/DDBJ whole genome shotgun (WGS) entry which is preliminary data.</text>
</comment>
<keyword evidence="3" id="KW-1185">Reference proteome</keyword>
<dbReference type="RefSeq" id="WP_380000280.1">
    <property type="nucleotide sequence ID" value="NZ_JBHSGN010000128.1"/>
</dbReference>
<evidence type="ECO:0000313" key="3">
    <source>
        <dbReference type="Proteomes" id="UP001596023"/>
    </source>
</evidence>